<evidence type="ECO:0000259" key="8">
    <source>
        <dbReference type="PROSITE" id="PS51910"/>
    </source>
</evidence>
<dbReference type="STRING" id="55209.HA50_02340"/>
<gene>
    <name evidence="9" type="ORF">HA50_02340</name>
</gene>
<dbReference type="Pfam" id="PF00704">
    <property type="entry name" value="Glyco_hydro_18"/>
    <property type="match status" value="1"/>
</dbReference>
<dbReference type="SMART" id="SM00060">
    <property type="entry name" value="FN3"/>
    <property type="match status" value="2"/>
</dbReference>
<dbReference type="InterPro" id="IPR003961">
    <property type="entry name" value="FN3_dom"/>
</dbReference>
<dbReference type="OrthoDB" id="315328at2"/>
<dbReference type="GO" id="GO:0008061">
    <property type="term" value="F:chitin binding"/>
    <property type="evidence" value="ECO:0007669"/>
    <property type="project" value="InterPro"/>
</dbReference>
<dbReference type="PROSITE" id="PS51910">
    <property type="entry name" value="GH18_2"/>
    <property type="match status" value="1"/>
</dbReference>
<dbReference type="GO" id="GO:0030246">
    <property type="term" value="F:carbohydrate binding"/>
    <property type="evidence" value="ECO:0007669"/>
    <property type="project" value="InterPro"/>
</dbReference>
<dbReference type="Gene3D" id="2.60.40.10">
    <property type="entry name" value="Immunoglobulins"/>
    <property type="match status" value="2"/>
</dbReference>
<dbReference type="CDD" id="cd12214">
    <property type="entry name" value="ChiA1_BD"/>
    <property type="match status" value="1"/>
</dbReference>
<dbReference type="InterPro" id="IPR003610">
    <property type="entry name" value="CBM5/12"/>
</dbReference>
<evidence type="ECO:0000256" key="3">
    <source>
        <dbReference type="ARBA" id="ARBA00022801"/>
    </source>
</evidence>
<dbReference type="GO" id="GO:0008843">
    <property type="term" value="F:endochitinase activity"/>
    <property type="evidence" value="ECO:0007669"/>
    <property type="project" value="UniProtKB-EC"/>
</dbReference>
<dbReference type="InterPro" id="IPR050542">
    <property type="entry name" value="Glycosyl_Hydrlase18_Chitinase"/>
</dbReference>
<dbReference type="InterPro" id="IPR017853">
    <property type="entry name" value="GH"/>
</dbReference>
<dbReference type="SMART" id="SM00636">
    <property type="entry name" value="Glyco_18"/>
    <property type="match status" value="1"/>
</dbReference>
<dbReference type="RefSeq" id="WP_084872137.1">
    <property type="nucleotide sequence ID" value="NZ_JAGGMY010000001.1"/>
</dbReference>
<dbReference type="SUPFAM" id="SSF49265">
    <property type="entry name" value="Fibronectin type III"/>
    <property type="match status" value="1"/>
</dbReference>
<dbReference type="Pfam" id="PF00041">
    <property type="entry name" value="fn3"/>
    <property type="match status" value="1"/>
</dbReference>
<evidence type="ECO:0000259" key="7">
    <source>
        <dbReference type="PROSITE" id="PS50853"/>
    </source>
</evidence>
<dbReference type="EC" id="3.2.1.14" evidence="2"/>
<dbReference type="SUPFAM" id="SSF51445">
    <property type="entry name" value="(Trans)glycosidases"/>
    <property type="match status" value="1"/>
</dbReference>
<dbReference type="PROSITE" id="PS50853">
    <property type="entry name" value="FN3"/>
    <property type="match status" value="2"/>
</dbReference>
<evidence type="ECO:0000313" key="10">
    <source>
        <dbReference type="Proteomes" id="UP000193749"/>
    </source>
</evidence>
<dbReference type="InterPro" id="IPR001223">
    <property type="entry name" value="Glyco_hydro18_cat"/>
</dbReference>
<evidence type="ECO:0000256" key="5">
    <source>
        <dbReference type="RuleBase" id="RU000489"/>
    </source>
</evidence>
<dbReference type="CDD" id="cd00063">
    <property type="entry name" value="FN3"/>
    <property type="match status" value="2"/>
</dbReference>
<comment type="similarity">
    <text evidence="1">Belongs to the glycosyl hydrolase 18 family. Chitinase class II subfamily.</text>
</comment>
<proteinExistence type="inferred from homology"/>
<dbReference type="EMBL" id="MLJI01000001">
    <property type="protein sequence ID" value="ORM92253.1"/>
    <property type="molecule type" value="Genomic_DNA"/>
</dbReference>
<dbReference type="InterPro" id="IPR036116">
    <property type="entry name" value="FN3_sf"/>
</dbReference>
<dbReference type="InterPro" id="IPR011583">
    <property type="entry name" value="Chitinase_II/V-like_cat"/>
</dbReference>
<dbReference type="SMART" id="SM00495">
    <property type="entry name" value="ChtBD3"/>
    <property type="match status" value="1"/>
</dbReference>
<dbReference type="PROSITE" id="PS01095">
    <property type="entry name" value="GH18_1"/>
    <property type="match status" value="1"/>
</dbReference>
<organism evidence="9 10">
    <name type="scientific">Pantoea cypripedii</name>
    <name type="common">Pectobacterium cypripedii</name>
    <name type="synonym">Erwinia cypripedii</name>
    <dbReference type="NCBI Taxonomy" id="55209"/>
    <lineage>
        <taxon>Bacteria</taxon>
        <taxon>Pseudomonadati</taxon>
        <taxon>Pseudomonadota</taxon>
        <taxon>Gammaproteobacteria</taxon>
        <taxon>Enterobacterales</taxon>
        <taxon>Erwiniaceae</taxon>
        <taxon>Pantoea</taxon>
    </lineage>
</organism>
<evidence type="ECO:0000256" key="2">
    <source>
        <dbReference type="ARBA" id="ARBA00012729"/>
    </source>
</evidence>
<sequence length="597" mass="65060">MKKSFKQKYLAAAILLTMGLTSQAGFAAGAASFMPDISQKPVLVGFWHNWASKSDGYKGGTAPYIKLSDVPAEYDVVTVAFMTDEGIPTFHPYNMTDEEFRKQVETLNARGQAVMLSLGGADARDIALKPGDGQKFAAEIIRLIELYGIDGVDIDLEGHSITAGSNQTEIPAALKLVKNQYPKFIISMAPEFPYLRSGGQYEQIIKSLEGYYDFIAPQYYNQAGDGLWAEDIPGGSVTQGDEARKADFLYYLTDSLIHGARGYMQIPANKLAIGLPSNPDAAANGYARNEADVRAAWEKLNAQGTPIKGLMTWSINWDAGTSANGNPYGNEFLRRYASLVHENTPPDIDHEAPSQPGMPTAHDVAANKIALSWTASTDNQGVSQYQVWRNDVNIAATPIPSYVDNNVKAETRYDYFVTAQDKQGNVSLPSQTTSVTTPGIECEDCTPATPQGLKAENIDKTSATLSWEAVTNVAIKHYVVYRNGVQIKETTQTRLTDSGLSAATKYQYQVAAVSVTNSVSDKSQTLEVTTLAGDSIPSEHPAYKEGTNYKAGDVVSNKGGLYQCKPWPYTSWCGAAAWAYEPDAGQHWSQAWEPYKD</sequence>
<keyword evidence="10" id="KW-1185">Reference proteome</keyword>
<evidence type="ECO:0000256" key="6">
    <source>
        <dbReference type="SAM" id="SignalP"/>
    </source>
</evidence>
<feature type="domain" description="Fibronectin type-III" evidence="7">
    <location>
        <begin position="355"/>
        <end position="440"/>
    </location>
</feature>
<protein>
    <recommendedName>
        <fullName evidence="2">chitinase</fullName>
        <ecNumber evidence="2">3.2.1.14</ecNumber>
    </recommendedName>
</protein>
<dbReference type="PANTHER" id="PTHR45708:SF49">
    <property type="entry name" value="ENDOCHITINASE"/>
    <property type="match status" value="1"/>
</dbReference>
<name>A0A1X1EQV8_PANCY</name>
<comment type="caution">
    <text evidence="9">The sequence shown here is derived from an EMBL/GenBank/DDBJ whole genome shotgun (WGS) entry which is preliminary data.</text>
</comment>
<evidence type="ECO:0000256" key="4">
    <source>
        <dbReference type="ARBA" id="ARBA00023295"/>
    </source>
</evidence>
<dbReference type="Gene3D" id="3.20.20.80">
    <property type="entry name" value="Glycosidases"/>
    <property type="match status" value="1"/>
</dbReference>
<keyword evidence="4 5" id="KW-0326">Glycosidase</keyword>
<dbReference type="Proteomes" id="UP000193749">
    <property type="component" value="Unassembled WGS sequence"/>
</dbReference>
<evidence type="ECO:0000313" key="9">
    <source>
        <dbReference type="EMBL" id="ORM92253.1"/>
    </source>
</evidence>
<accession>A0A1X1EQV8</accession>
<dbReference type="InterPro" id="IPR001579">
    <property type="entry name" value="Glyco_hydro_18_chit_AS"/>
</dbReference>
<reference evidence="9 10" key="1">
    <citation type="journal article" date="2017" name="Antonie Van Leeuwenhoek">
        <title>Phylogenomic resolution of the bacterial genus Pantoea and its relationship with Erwinia and Tatumella.</title>
        <authorList>
            <person name="Palmer M."/>
            <person name="Steenkamp E.T."/>
            <person name="Coetzee M.P."/>
            <person name="Chan W.Y."/>
            <person name="van Zyl E."/>
            <person name="De Maayer P."/>
            <person name="Coutinho T.A."/>
            <person name="Blom J."/>
            <person name="Smits T.H."/>
            <person name="Duffy B."/>
            <person name="Venter S.N."/>
        </authorList>
    </citation>
    <scope>NUCLEOTIDE SEQUENCE [LARGE SCALE GENOMIC DNA]</scope>
    <source>
        <strain evidence="9 10">LMG 2657</strain>
    </source>
</reference>
<dbReference type="AlphaFoldDB" id="A0A1X1EQV8"/>
<feature type="domain" description="GH18" evidence="8">
    <location>
        <begin position="41"/>
        <end position="331"/>
    </location>
</feature>
<dbReference type="PANTHER" id="PTHR45708">
    <property type="entry name" value="ENDOCHITINASE"/>
    <property type="match status" value="1"/>
</dbReference>
<keyword evidence="6" id="KW-0732">Signal</keyword>
<keyword evidence="3 5" id="KW-0378">Hydrolase</keyword>
<dbReference type="GO" id="GO:0005576">
    <property type="term" value="C:extracellular region"/>
    <property type="evidence" value="ECO:0007669"/>
    <property type="project" value="InterPro"/>
</dbReference>
<feature type="chain" id="PRO_5012891238" description="chitinase" evidence="6">
    <location>
        <begin position="28"/>
        <end position="597"/>
    </location>
</feature>
<dbReference type="InterPro" id="IPR013783">
    <property type="entry name" value="Ig-like_fold"/>
</dbReference>
<evidence type="ECO:0000256" key="1">
    <source>
        <dbReference type="ARBA" id="ARBA00009121"/>
    </source>
</evidence>
<dbReference type="GO" id="GO:0005975">
    <property type="term" value="P:carbohydrate metabolic process"/>
    <property type="evidence" value="ECO:0007669"/>
    <property type="project" value="InterPro"/>
</dbReference>
<feature type="signal peptide" evidence="6">
    <location>
        <begin position="1"/>
        <end position="27"/>
    </location>
</feature>
<feature type="domain" description="Fibronectin type-III" evidence="7">
    <location>
        <begin position="449"/>
        <end position="533"/>
    </location>
</feature>